<dbReference type="OrthoDB" id="10338049at2759"/>
<comment type="caution">
    <text evidence="1">The sequence shown here is derived from an EMBL/GenBank/DDBJ whole genome shotgun (WGS) entry which is preliminary data.</text>
</comment>
<sequence length="148" mass="16843">MVVSTETSPTEEVNGSYTTIHVPGEGNVKRFTSNSPRRKFVDARQYINDRITALMQLIEEFGEHYDEWCEDPNNPKAGRKHFFKVTARVSGDVAKRVTGGTQEKKDMRFYLGELEEKHQTKNHPTAVNVAIRPTTVIVVDYPTFVNVV</sequence>
<evidence type="ECO:0000313" key="1">
    <source>
        <dbReference type="EMBL" id="CAG8979411.1"/>
    </source>
</evidence>
<dbReference type="EMBL" id="CAJVRM010000310">
    <property type="protein sequence ID" value="CAG8979411.1"/>
    <property type="molecule type" value="Genomic_DNA"/>
</dbReference>
<accession>A0A9N9Q9V8</accession>
<gene>
    <name evidence="1" type="ORF">HYALB_00012444</name>
</gene>
<proteinExistence type="predicted"/>
<dbReference type="AlphaFoldDB" id="A0A9N9Q9V8"/>
<dbReference type="Proteomes" id="UP000701801">
    <property type="component" value="Unassembled WGS sequence"/>
</dbReference>
<name>A0A9N9Q9V8_9HELO</name>
<evidence type="ECO:0000313" key="2">
    <source>
        <dbReference type="Proteomes" id="UP000701801"/>
    </source>
</evidence>
<keyword evidence="2" id="KW-1185">Reference proteome</keyword>
<organism evidence="1 2">
    <name type="scientific">Hymenoscyphus albidus</name>
    <dbReference type="NCBI Taxonomy" id="595503"/>
    <lineage>
        <taxon>Eukaryota</taxon>
        <taxon>Fungi</taxon>
        <taxon>Dikarya</taxon>
        <taxon>Ascomycota</taxon>
        <taxon>Pezizomycotina</taxon>
        <taxon>Leotiomycetes</taxon>
        <taxon>Helotiales</taxon>
        <taxon>Helotiaceae</taxon>
        <taxon>Hymenoscyphus</taxon>
    </lineage>
</organism>
<protein>
    <submittedName>
        <fullName evidence="1">Uncharacterized protein</fullName>
    </submittedName>
</protein>
<reference evidence="1" key="1">
    <citation type="submission" date="2021-07" db="EMBL/GenBank/DDBJ databases">
        <authorList>
            <person name="Durling M."/>
        </authorList>
    </citation>
    <scope>NUCLEOTIDE SEQUENCE</scope>
</reference>